<dbReference type="RefSeq" id="WP_194696856.1">
    <property type="nucleotide sequence ID" value="NZ_JADKPO010000016.1"/>
</dbReference>
<keyword evidence="5 8" id="KW-0067">ATP-binding</keyword>
<evidence type="ECO:0000256" key="2">
    <source>
        <dbReference type="ARBA" id="ARBA00022563"/>
    </source>
</evidence>
<dbReference type="Pfam" id="PF01268">
    <property type="entry name" value="FTHFS"/>
    <property type="match status" value="1"/>
</dbReference>
<dbReference type="InterPro" id="IPR027417">
    <property type="entry name" value="P-loop_NTPase"/>
</dbReference>
<evidence type="ECO:0000256" key="1">
    <source>
        <dbReference type="ARBA" id="ARBA00004777"/>
    </source>
</evidence>
<dbReference type="SUPFAM" id="SSF52540">
    <property type="entry name" value="P-loop containing nucleoside triphosphate hydrolases"/>
    <property type="match status" value="1"/>
</dbReference>
<gene>
    <name evidence="8" type="primary">fhs</name>
    <name evidence="9" type="ORF">ISU10_13140</name>
</gene>
<dbReference type="PROSITE" id="PS00722">
    <property type="entry name" value="FTHFS_2"/>
    <property type="match status" value="1"/>
</dbReference>
<dbReference type="EMBL" id="JADKPO010000016">
    <property type="protein sequence ID" value="MBF4768710.1"/>
    <property type="molecule type" value="Genomic_DNA"/>
</dbReference>
<evidence type="ECO:0000256" key="5">
    <source>
        <dbReference type="ARBA" id="ARBA00022840"/>
    </source>
</evidence>
<sequence>MLSDIEIANAATLRPIRDVAAETLGIDEDHLVPYGHYKAKVDIGYLASLADRPMGRLILMTALSPTPPGEGKTTTTVGLTDALFGLGHKSMACLREPSMGPVFGMKGGAAGGGYSQVVPMTDINLHFTGDFAAIAAANNLLSALIDNHIHHGNELDIDVRSVTWKRVLDMNDRALRDTTVALGGYGNGFPRSEGFDIVVASELMAIFCLTESWGDLKRRIGDIVIGYNRAGNPVTARELDAHGAMSVLLRDALAPNLVQTLEGAPAFVHGGPFANIAHGCSSVMATRAGLRLADYVVTEAGFGADLGAEKFVDIKCRKSGLRPDLAVVVATVRALKYHGGVALADLGTEDLGAVERGMANLRRHLHNIRHVYGVRCVVAVNRFPTDTTAEIDKVVELVAAEGVQAYPATHFADGGAGALELAKGVLQALDEPSPYEFSFTYPDELPLTEKVEAVATKLYGARQVTWDSKARRRLQRFERDGFADLPVCIAKTQYSFSTDASLVGAPSGHELHVREVRLSAGAGFVVAVCGEIMTMPGLPRDPAARRIDLADDGTILGLS</sequence>
<proteinExistence type="inferred from homology"/>
<dbReference type="InterPro" id="IPR000559">
    <property type="entry name" value="Formate_THF_ligase"/>
</dbReference>
<dbReference type="InterPro" id="IPR020628">
    <property type="entry name" value="Formate_THF_ligase_CS"/>
</dbReference>
<dbReference type="Gene3D" id="3.30.1510.10">
    <property type="entry name" value="Domain 2, N(10)-formyltetrahydrofolate synthetase"/>
    <property type="match status" value="1"/>
</dbReference>
<dbReference type="GO" id="GO:0035999">
    <property type="term" value="P:tetrahydrofolate interconversion"/>
    <property type="evidence" value="ECO:0007669"/>
    <property type="project" value="UniProtKB-UniRule"/>
</dbReference>
<evidence type="ECO:0000256" key="8">
    <source>
        <dbReference type="HAMAP-Rule" id="MF_01543"/>
    </source>
</evidence>
<dbReference type="Gene3D" id="3.10.410.10">
    <property type="entry name" value="Formyltetrahydrofolate synthetase, domain 3"/>
    <property type="match status" value="1"/>
</dbReference>
<dbReference type="Proteomes" id="UP000660668">
    <property type="component" value="Unassembled WGS sequence"/>
</dbReference>
<dbReference type="Gene3D" id="3.40.50.300">
    <property type="entry name" value="P-loop containing nucleotide triphosphate hydrolases"/>
    <property type="match status" value="1"/>
</dbReference>
<keyword evidence="4 8" id="KW-0547">Nucleotide-binding</keyword>
<dbReference type="PROSITE" id="PS00721">
    <property type="entry name" value="FTHFS_1"/>
    <property type="match status" value="1"/>
</dbReference>
<feature type="binding site" evidence="8">
    <location>
        <begin position="66"/>
        <end position="73"/>
    </location>
    <ligand>
        <name>ATP</name>
        <dbReference type="ChEBI" id="CHEBI:30616"/>
    </ligand>
</feature>
<comment type="catalytic activity">
    <reaction evidence="6 8">
        <text>(6S)-5,6,7,8-tetrahydrofolate + formate + ATP = (6R)-10-formyltetrahydrofolate + ADP + phosphate</text>
        <dbReference type="Rhea" id="RHEA:20221"/>
        <dbReference type="ChEBI" id="CHEBI:15740"/>
        <dbReference type="ChEBI" id="CHEBI:30616"/>
        <dbReference type="ChEBI" id="CHEBI:43474"/>
        <dbReference type="ChEBI" id="CHEBI:57453"/>
        <dbReference type="ChEBI" id="CHEBI:195366"/>
        <dbReference type="ChEBI" id="CHEBI:456216"/>
        <dbReference type="EC" id="6.3.4.3"/>
    </reaction>
</comment>
<evidence type="ECO:0000313" key="10">
    <source>
        <dbReference type="Proteomes" id="UP000660668"/>
    </source>
</evidence>
<comment type="pathway">
    <text evidence="1 8">One-carbon metabolism; tetrahydrofolate interconversion.</text>
</comment>
<protein>
    <recommendedName>
        <fullName evidence="8">Formate--tetrahydrofolate ligase</fullName>
        <ecNumber evidence="8">6.3.4.3</ecNumber>
    </recommendedName>
    <alternativeName>
        <fullName evidence="8">Formyltetrahydrofolate synthetase</fullName>
        <shortName evidence="8">FHS</shortName>
        <shortName evidence="8">FTHFS</shortName>
    </alternativeName>
</protein>
<dbReference type="FunFam" id="3.10.410.10:FF:000001">
    <property type="entry name" value="Putative formate--tetrahydrofolate ligase"/>
    <property type="match status" value="1"/>
</dbReference>
<dbReference type="GO" id="GO:0005524">
    <property type="term" value="F:ATP binding"/>
    <property type="evidence" value="ECO:0007669"/>
    <property type="project" value="UniProtKB-UniRule"/>
</dbReference>
<reference evidence="9" key="1">
    <citation type="submission" date="2020-11" db="EMBL/GenBank/DDBJ databases">
        <title>Nocardioides cynanchi sp. nov., isolated from soil of rhizosphere of Cynanchum wilfordii.</title>
        <authorList>
            <person name="Lee J.-S."/>
            <person name="Suh M.K."/>
            <person name="Kim J.-S."/>
        </authorList>
    </citation>
    <scope>NUCLEOTIDE SEQUENCE</scope>
    <source>
        <strain evidence="9">KCTC 19276</strain>
    </source>
</reference>
<comment type="caution">
    <text evidence="9">The sequence shown here is derived from an EMBL/GenBank/DDBJ whole genome shotgun (WGS) entry which is preliminary data.</text>
</comment>
<evidence type="ECO:0000313" key="9">
    <source>
        <dbReference type="EMBL" id="MBF4768710.1"/>
    </source>
</evidence>
<evidence type="ECO:0000256" key="4">
    <source>
        <dbReference type="ARBA" id="ARBA00022741"/>
    </source>
</evidence>
<dbReference type="NCBIfam" id="NF010030">
    <property type="entry name" value="PRK13505.1"/>
    <property type="match status" value="1"/>
</dbReference>
<evidence type="ECO:0000256" key="3">
    <source>
        <dbReference type="ARBA" id="ARBA00022598"/>
    </source>
</evidence>
<accession>A0A930VPV2</accession>
<keyword evidence="2 8" id="KW-0554">One-carbon metabolism</keyword>
<keyword evidence="10" id="KW-1185">Reference proteome</keyword>
<name>A0A930VPV2_9ACTN</name>
<comment type="similarity">
    <text evidence="7 8">Belongs to the formate--tetrahydrofolate ligase family.</text>
</comment>
<organism evidence="9 10">
    <name type="scientific">Nocardioides agariphilus</name>
    <dbReference type="NCBI Taxonomy" id="433664"/>
    <lineage>
        <taxon>Bacteria</taxon>
        <taxon>Bacillati</taxon>
        <taxon>Actinomycetota</taxon>
        <taxon>Actinomycetes</taxon>
        <taxon>Propionibacteriales</taxon>
        <taxon>Nocardioidaceae</taxon>
        <taxon>Nocardioides</taxon>
    </lineage>
</organism>
<dbReference type="EC" id="6.3.4.3" evidence="8"/>
<dbReference type="GO" id="GO:0004329">
    <property type="term" value="F:formate-tetrahydrofolate ligase activity"/>
    <property type="evidence" value="ECO:0007669"/>
    <property type="project" value="UniProtKB-UniRule"/>
</dbReference>
<dbReference type="HAMAP" id="MF_01543">
    <property type="entry name" value="FTHFS"/>
    <property type="match status" value="1"/>
</dbReference>
<keyword evidence="3 8" id="KW-0436">Ligase</keyword>
<dbReference type="FunFam" id="3.30.1510.10:FF:000001">
    <property type="entry name" value="Formate--tetrahydrofolate ligase"/>
    <property type="match status" value="1"/>
</dbReference>
<dbReference type="AlphaFoldDB" id="A0A930VPV2"/>
<evidence type="ECO:0000256" key="6">
    <source>
        <dbReference type="ARBA" id="ARBA00049033"/>
    </source>
</evidence>
<evidence type="ECO:0000256" key="7">
    <source>
        <dbReference type="ARBA" id="ARBA00061363"/>
    </source>
</evidence>
<dbReference type="CDD" id="cd00477">
    <property type="entry name" value="FTHFS"/>
    <property type="match status" value="1"/>
</dbReference>